<dbReference type="PATRIC" id="fig|59750.3.peg.5208"/>
<dbReference type="AlphaFoldDB" id="A0A132PCL2"/>
<reference evidence="2 3" key="1">
    <citation type="submission" date="2015-07" db="EMBL/GenBank/DDBJ databases">
        <title>A draft genome sequence of Mycobacterium wolinskyi.</title>
        <authorList>
            <person name="de Man T.J."/>
            <person name="Perry K.A."/>
            <person name="Coulliette A.D."/>
            <person name="Jensen B."/>
            <person name="Toney N.C."/>
            <person name="Limbago B.M."/>
            <person name="Noble-Wang J."/>
        </authorList>
    </citation>
    <scope>NUCLEOTIDE SEQUENCE [LARGE SCALE GENOMIC DNA]</scope>
    <source>
        <strain evidence="2 3">CDC_01</strain>
    </source>
</reference>
<accession>A0A132PCL2</accession>
<dbReference type="EMBL" id="LGTW01000037">
    <property type="protein sequence ID" value="KWX19722.1"/>
    <property type="molecule type" value="Genomic_DNA"/>
</dbReference>
<proteinExistence type="predicted"/>
<keyword evidence="3" id="KW-1185">Reference proteome</keyword>
<protein>
    <submittedName>
        <fullName evidence="2">Uncharacterized protein</fullName>
    </submittedName>
</protein>
<gene>
    <name evidence="2" type="ORF">AFM11_34330</name>
</gene>
<sequence length="179" mass="19818">MSLDKLESQLEGLRAQAASIQKRWARTRDNINNDNTLTDIGKKQKLDAEREQVSTKLSGLRKQETEAVAAQKQSLEKSLFGLGVVDSTYTDKIMSYRDAHDRAGRLELQSQGQELLASAMRSDDKILAAAVLAKALASEWRSVIAEYLKQNPRAGDDLNDLAKLQGYSPLEAGFSYVTT</sequence>
<dbReference type="RefSeq" id="WP_067859198.1">
    <property type="nucleotide sequence ID" value="NZ_LGTW01000037.1"/>
</dbReference>
<name>A0A132PCL2_9MYCO</name>
<evidence type="ECO:0000313" key="2">
    <source>
        <dbReference type="EMBL" id="KWX19722.1"/>
    </source>
</evidence>
<evidence type="ECO:0000313" key="3">
    <source>
        <dbReference type="Proteomes" id="UP000070612"/>
    </source>
</evidence>
<dbReference type="Proteomes" id="UP000070612">
    <property type="component" value="Unassembled WGS sequence"/>
</dbReference>
<organism evidence="2 3">
    <name type="scientific">Mycolicibacterium wolinskyi</name>
    <dbReference type="NCBI Taxonomy" id="59750"/>
    <lineage>
        <taxon>Bacteria</taxon>
        <taxon>Bacillati</taxon>
        <taxon>Actinomycetota</taxon>
        <taxon>Actinomycetes</taxon>
        <taxon>Mycobacteriales</taxon>
        <taxon>Mycobacteriaceae</taxon>
        <taxon>Mycolicibacterium</taxon>
    </lineage>
</organism>
<evidence type="ECO:0000256" key="1">
    <source>
        <dbReference type="SAM" id="Coils"/>
    </source>
</evidence>
<keyword evidence="1" id="KW-0175">Coiled coil</keyword>
<comment type="caution">
    <text evidence="2">The sequence shown here is derived from an EMBL/GenBank/DDBJ whole genome shotgun (WGS) entry which is preliminary data.</text>
</comment>
<feature type="coiled-coil region" evidence="1">
    <location>
        <begin position="3"/>
        <end position="63"/>
    </location>
</feature>